<dbReference type="PANTHER" id="PTHR11439:SF495">
    <property type="entry name" value="REVERSE TRANSCRIPTASE, RNA-DEPENDENT DNA POLYMERASE-RELATED"/>
    <property type="match status" value="1"/>
</dbReference>
<feature type="domain" description="Reverse transcriptase Ty1/copia-type" evidence="2">
    <location>
        <begin position="426"/>
        <end position="559"/>
    </location>
</feature>
<accession>A0A6L2M165</accession>
<dbReference type="SUPFAM" id="SSF56672">
    <property type="entry name" value="DNA/RNA polymerases"/>
    <property type="match status" value="1"/>
</dbReference>
<evidence type="ECO:0000259" key="2">
    <source>
        <dbReference type="Pfam" id="PF07727"/>
    </source>
</evidence>
<dbReference type="AlphaFoldDB" id="A0A6L2M165"/>
<dbReference type="SUPFAM" id="SSF53098">
    <property type="entry name" value="Ribonuclease H-like"/>
    <property type="match status" value="1"/>
</dbReference>
<feature type="compositionally biased region" description="Polar residues" evidence="1">
    <location>
        <begin position="792"/>
        <end position="815"/>
    </location>
</feature>
<dbReference type="PANTHER" id="PTHR11439">
    <property type="entry name" value="GAG-POL-RELATED RETROTRANSPOSON"/>
    <property type="match status" value="1"/>
</dbReference>
<name>A0A6L2M165_TANCI</name>
<comment type="caution">
    <text evidence="3">The sequence shown here is derived from an EMBL/GenBank/DDBJ whole genome shotgun (WGS) entry which is preliminary data.</text>
</comment>
<sequence length="828" mass="92763">MSSEDEGTTRIRAFMTIAEDEPSVGKADARSGQWVDITVKKTCSKVTLDQLLSKQILSNIVKALGGKGMRKENNPYKEVLFTKANVSTSEPAPMITSDSEDDSDIQEPLPLLPKLTGAYPSSASKSLISLSDLTANMADLTLNTASKKIKKSSNKVSQTYGTIFNQNDEVVLIALRRRDVYVIDMSFFNMESNAYFLAKASPRNLSSLYTPEQNGVAERRNKTLIEAAKTMLNSAKLAKQLWGKAVNTACYTQNRSIIVKRHGKLPMMCSEEGLLISTTSMCLGVLFTFTITGDHLGKFDENVDDGFFLVEILESAKPQDNVLSKSSSNDQSALVISPLIKVILQNHVPQDRWSREKDIKLVSIIGEPLAGITTRSRIRDSDADSTHECLYVNFLSEIKLKKLIEALDEEGWVITMQEELNQFERNKVWTLVPKPHRKTIIGTKWIWKNKMDEEGAVTKNKARLVAHGYNQQEWIDYKETFVHVARLEAIRIFLAYVAYMGFAVYQMDVKSAFLNGKISKEVYVQQPLGFKSSEFLYHVCKLDKALYGLKQAPRACLWYPKGSGFDLKAYSDSDYTGCNLDTKSTSGGCQILGGKIVCWSAKKQSFVAMSLAEAKYVATARCCAQVLWIKIQLADYDVLYDKVPIFCDNTSVIAISNNLVLHFKTKHIDIKYHFIREYILKGDIELYFEPTELHLADIFSKPLAEPSFTRLVVELGMLNIEKQTSSAFEVSLTSHMLKVAKLLKKPEESLILPSKEVNVEESADKSQSETNVQPLSQPKAPIAKKPNKKKISSLTHPKVSNVSREMNPSSTTTHLQETEEFVATDVPI</sequence>
<reference evidence="3" key="1">
    <citation type="journal article" date="2019" name="Sci. Rep.">
        <title>Draft genome of Tanacetum cinerariifolium, the natural source of mosquito coil.</title>
        <authorList>
            <person name="Yamashiro T."/>
            <person name="Shiraishi A."/>
            <person name="Satake H."/>
            <person name="Nakayama K."/>
        </authorList>
    </citation>
    <scope>NUCLEOTIDE SEQUENCE</scope>
</reference>
<evidence type="ECO:0000313" key="3">
    <source>
        <dbReference type="EMBL" id="GEU67738.1"/>
    </source>
</evidence>
<dbReference type="EMBL" id="BKCJ010005620">
    <property type="protein sequence ID" value="GEU67738.1"/>
    <property type="molecule type" value="Genomic_DNA"/>
</dbReference>
<dbReference type="Gene3D" id="3.30.420.10">
    <property type="entry name" value="Ribonuclease H-like superfamily/Ribonuclease H"/>
    <property type="match status" value="1"/>
</dbReference>
<evidence type="ECO:0000256" key="1">
    <source>
        <dbReference type="SAM" id="MobiDB-lite"/>
    </source>
</evidence>
<dbReference type="InterPro" id="IPR012337">
    <property type="entry name" value="RNaseH-like_sf"/>
</dbReference>
<dbReference type="InterPro" id="IPR036397">
    <property type="entry name" value="RNaseH_sf"/>
</dbReference>
<proteinExistence type="predicted"/>
<feature type="region of interest" description="Disordered" evidence="1">
    <location>
        <begin position="756"/>
        <end position="828"/>
    </location>
</feature>
<protein>
    <submittedName>
        <fullName evidence="3">Retrovirus-related Pol polyprotein from transposon TNT 1-94</fullName>
    </submittedName>
</protein>
<dbReference type="Pfam" id="PF07727">
    <property type="entry name" value="RVT_2"/>
    <property type="match status" value="1"/>
</dbReference>
<dbReference type="GO" id="GO:0003676">
    <property type="term" value="F:nucleic acid binding"/>
    <property type="evidence" value="ECO:0007669"/>
    <property type="project" value="InterPro"/>
</dbReference>
<organism evidence="3">
    <name type="scientific">Tanacetum cinerariifolium</name>
    <name type="common">Dalmatian daisy</name>
    <name type="synonym">Chrysanthemum cinerariifolium</name>
    <dbReference type="NCBI Taxonomy" id="118510"/>
    <lineage>
        <taxon>Eukaryota</taxon>
        <taxon>Viridiplantae</taxon>
        <taxon>Streptophyta</taxon>
        <taxon>Embryophyta</taxon>
        <taxon>Tracheophyta</taxon>
        <taxon>Spermatophyta</taxon>
        <taxon>Magnoliopsida</taxon>
        <taxon>eudicotyledons</taxon>
        <taxon>Gunneridae</taxon>
        <taxon>Pentapetalae</taxon>
        <taxon>asterids</taxon>
        <taxon>campanulids</taxon>
        <taxon>Asterales</taxon>
        <taxon>Asteraceae</taxon>
        <taxon>Asteroideae</taxon>
        <taxon>Anthemideae</taxon>
        <taxon>Anthemidinae</taxon>
        <taxon>Tanacetum</taxon>
    </lineage>
</organism>
<gene>
    <name evidence="3" type="ORF">Tci_039716</name>
</gene>
<dbReference type="CDD" id="cd09272">
    <property type="entry name" value="RNase_HI_RT_Ty1"/>
    <property type="match status" value="1"/>
</dbReference>
<dbReference type="InterPro" id="IPR013103">
    <property type="entry name" value="RVT_2"/>
</dbReference>
<dbReference type="InterPro" id="IPR043502">
    <property type="entry name" value="DNA/RNA_pol_sf"/>
</dbReference>